<dbReference type="InterPro" id="IPR025673">
    <property type="entry name" value="PCYCGC"/>
</dbReference>
<feature type="compositionally biased region" description="Polar residues" evidence="1">
    <location>
        <begin position="21"/>
        <end position="37"/>
    </location>
</feature>
<feature type="region of interest" description="Disordered" evidence="1">
    <location>
        <begin position="21"/>
        <end position="44"/>
    </location>
</feature>
<dbReference type="EMBL" id="LRPH01000070">
    <property type="protein sequence ID" value="KWU59019.1"/>
    <property type="molecule type" value="Genomic_DNA"/>
</dbReference>
<accession>A0A109G2P4</accession>
<dbReference type="RefSeq" id="WP_060751043.1">
    <property type="nucleotide sequence ID" value="NZ_LRPH01000070.1"/>
</dbReference>
<comment type="caution">
    <text evidence="3">The sequence shown here is derived from an EMBL/GenBank/DDBJ whole genome shotgun (WGS) entry which is preliminary data.</text>
</comment>
<evidence type="ECO:0000313" key="4">
    <source>
        <dbReference type="Proteomes" id="UP000065797"/>
    </source>
</evidence>
<evidence type="ECO:0000256" key="1">
    <source>
        <dbReference type="SAM" id="MobiDB-lite"/>
    </source>
</evidence>
<keyword evidence="2" id="KW-0732">Signal</keyword>
<evidence type="ECO:0008006" key="5">
    <source>
        <dbReference type="Google" id="ProtNLM"/>
    </source>
</evidence>
<dbReference type="AlphaFoldDB" id="A0A109G2P4"/>
<sequence length="172" mass="18938">MSKIIPIVLLVSLLIGCSSVNDSSPTSKKNTQNQLQETKNKGEHFKGDTLETTANIETLPSFLSSTTNGQVSQIYGMVGKDTELLKWIPCYCGCDENSDHKSNKDCFIREIKENGEVTWESHAMSQAACVDIAFQAVLMKQNGASTLEIREYIDKQYKKEGINATPTPTPSA</sequence>
<gene>
    <name evidence="3" type="ORF">AWW70_19520</name>
</gene>
<reference evidence="3 4" key="1">
    <citation type="submission" date="2016-01" db="EMBL/GenBank/DDBJ databases">
        <authorList>
            <person name="McClelland M."/>
            <person name="Jain A."/>
            <person name="Saraogi P."/>
            <person name="Mendelson R."/>
            <person name="Westerman R."/>
            <person name="SanMiguel P."/>
            <person name="Csonka L."/>
        </authorList>
    </citation>
    <scope>NUCLEOTIDE SEQUENCE [LARGE SCALE GENOMIC DNA]</scope>
    <source>
        <strain evidence="3 4">PE8-15</strain>
    </source>
</reference>
<organism evidence="3 4">
    <name type="scientific">Bacillus mycoides</name>
    <dbReference type="NCBI Taxonomy" id="1405"/>
    <lineage>
        <taxon>Bacteria</taxon>
        <taxon>Bacillati</taxon>
        <taxon>Bacillota</taxon>
        <taxon>Bacilli</taxon>
        <taxon>Bacillales</taxon>
        <taxon>Bacillaceae</taxon>
        <taxon>Bacillus</taxon>
        <taxon>Bacillus cereus group</taxon>
    </lineage>
</organism>
<evidence type="ECO:0000313" key="3">
    <source>
        <dbReference type="EMBL" id="KWU59019.1"/>
    </source>
</evidence>
<name>A0A109G2P4_BACMY</name>
<protein>
    <recommendedName>
        <fullName evidence="5">Lipoprotein</fullName>
    </recommendedName>
</protein>
<dbReference type="PROSITE" id="PS51257">
    <property type="entry name" value="PROKAR_LIPOPROTEIN"/>
    <property type="match status" value="1"/>
</dbReference>
<proteinExistence type="predicted"/>
<feature type="chain" id="PRO_5038748402" description="Lipoprotein" evidence="2">
    <location>
        <begin position="24"/>
        <end position="172"/>
    </location>
</feature>
<evidence type="ECO:0000256" key="2">
    <source>
        <dbReference type="SAM" id="SignalP"/>
    </source>
</evidence>
<dbReference type="Proteomes" id="UP000065797">
    <property type="component" value="Unassembled WGS sequence"/>
</dbReference>
<dbReference type="Pfam" id="PF13798">
    <property type="entry name" value="PCYCGC"/>
    <property type="match status" value="1"/>
</dbReference>
<feature type="signal peptide" evidence="2">
    <location>
        <begin position="1"/>
        <end position="23"/>
    </location>
</feature>